<reference evidence="1 2" key="1">
    <citation type="submission" date="2024-09" db="EMBL/GenBank/DDBJ databases">
        <authorList>
            <person name="Sun Q."/>
            <person name="Mori K."/>
        </authorList>
    </citation>
    <scope>NUCLEOTIDE SEQUENCE [LARGE SCALE GENOMIC DNA]</scope>
    <source>
        <strain evidence="1 2">CCM 3426</strain>
    </source>
</reference>
<organism evidence="1 2">
    <name type="scientific">Nonomuraea spiralis</name>
    <dbReference type="NCBI Taxonomy" id="46182"/>
    <lineage>
        <taxon>Bacteria</taxon>
        <taxon>Bacillati</taxon>
        <taxon>Actinomycetota</taxon>
        <taxon>Actinomycetes</taxon>
        <taxon>Streptosporangiales</taxon>
        <taxon>Streptosporangiaceae</taxon>
        <taxon>Nonomuraea</taxon>
    </lineage>
</organism>
<gene>
    <name evidence="1" type="ORF">ACFFV7_15705</name>
</gene>
<name>A0ABV5IE74_9ACTN</name>
<protein>
    <submittedName>
        <fullName evidence="1">Uncharacterized protein</fullName>
    </submittedName>
</protein>
<dbReference type="Proteomes" id="UP001589647">
    <property type="component" value="Unassembled WGS sequence"/>
</dbReference>
<dbReference type="EMBL" id="JBHMEI010000010">
    <property type="protein sequence ID" value="MFB9202642.1"/>
    <property type="molecule type" value="Genomic_DNA"/>
</dbReference>
<accession>A0ABV5IE74</accession>
<dbReference type="RefSeq" id="WP_125643118.1">
    <property type="nucleotide sequence ID" value="NZ_BMRC01000033.1"/>
</dbReference>
<keyword evidence="2" id="KW-1185">Reference proteome</keyword>
<sequence>MNCTALPSWEPHVPRGLLRVVEASCCEEYVLCFEAAQFFVRRVTGQGAYEETARGPYARAAAVWGELAGRHVCRNQTGDLGT</sequence>
<evidence type="ECO:0000313" key="1">
    <source>
        <dbReference type="EMBL" id="MFB9202642.1"/>
    </source>
</evidence>
<proteinExistence type="predicted"/>
<comment type="caution">
    <text evidence="1">The sequence shown here is derived from an EMBL/GenBank/DDBJ whole genome shotgun (WGS) entry which is preliminary data.</text>
</comment>
<evidence type="ECO:0000313" key="2">
    <source>
        <dbReference type="Proteomes" id="UP001589647"/>
    </source>
</evidence>